<evidence type="ECO:0000313" key="1">
    <source>
        <dbReference type="EMBL" id="GAI76713.1"/>
    </source>
</evidence>
<dbReference type="AlphaFoldDB" id="X1R835"/>
<proteinExistence type="predicted"/>
<comment type="caution">
    <text evidence="1">The sequence shown here is derived from an EMBL/GenBank/DDBJ whole genome shotgun (WGS) entry which is preliminary data.</text>
</comment>
<sequence length="46" mass="5158">VYATAVLGKHYPPYGIIDIDGRPYPKAVEFRSTLKLNSDNSLLLNH</sequence>
<gene>
    <name evidence="1" type="ORF">S12H4_11547</name>
</gene>
<feature type="non-terminal residue" evidence="1">
    <location>
        <position position="1"/>
    </location>
</feature>
<dbReference type="EMBL" id="BARW01005213">
    <property type="protein sequence ID" value="GAI76713.1"/>
    <property type="molecule type" value="Genomic_DNA"/>
</dbReference>
<protein>
    <submittedName>
        <fullName evidence="1">Uncharacterized protein</fullName>
    </submittedName>
</protein>
<accession>X1R835</accession>
<reference evidence="1" key="1">
    <citation type="journal article" date="2014" name="Front. Microbiol.">
        <title>High frequency of phylogenetically diverse reductive dehalogenase-homologous genes in deep subseafloor sedimentary metagenomes.</title>
        <authorList>
            <person name="Kawai M."/>
            <person name="Futagami T."/>
            <person name="Toyoda A."/>
            <person name="Takaki Y."/>
            <person name="Nishi S."/>
            <person name="Hori S."/>
            <person name="Arai W."/>
            <person name="Tsubouchi T."/>
            <person name="Morono Y."/>
            <person name="Uchiyama I."/>
            <person name="Ito T."/>
            <person name="Fujiyama A."/>
            <person name="Inagaki F."/>
            <person name="Takami H."/>
        </authorList>
    </citation>
    <scope>NUCLEOTIDE SEQUENCE</scope>
    <source>
        <strain evidence="1">Expedition CK06-06</strain>
    </source>
</reference>
<organism evidence="1">
    <name type="scientific">marine sediment metagenome</name>
    <dbReference type="NCBI Taxonomy" id="412755"/>
    <lineage>
        <taxon>unclassified sequences</taxon>
        <taxon>metagenomes</taxon>
        <taxon>ecological metagenomes</taxon>
    </lineage>
</organism>
<name>X1R835_9ZZZZ</name>